<proteinExistence type="predicted"/>
<sequence>MTVSELVGKIRLRIWYKIIQKTVNTGTYPKLYKSYWHWLLNRKSTTTDNQMRYYTAIPNKGAGIGHQMANWIAGYWYARQFGLRFAHEPFSKESWETFLGFGEGEEKVETLVKNGYKKVKLPLFRESRPHEFALNKNIIDSYKGKKVVFIAEQDQFYRDQYGVVEDLRRKFFAAQERSNDQFIYSRQHLNVAIHVRRGDILPGQQNQNPNLVMRWQDNSYFEKVLTRVLAVIPTTRPVAIYLFSQGNREDFSEFEKFENIHFCLDMGPKESFLHMVFADILITSKSSFSYKPALISKGIKVCPENFWHKYPKSADYILAGDNALFNEEHLTDQLHQINE</sequence>
<protein>
    <recommendedName>
        <fullName evidence="3">Glycosyl transferase family 11</fullName>
    </recommendedName>
</protein>
<evidence type="ECO:0000313" key="1">
    <source>
        <dbReference type="EMBL" id="GGH56494.1"/>
    </source>
</evidence>
<gene>
    <name evidence="1" type="ORF">GCM10011379_00140</name>
</gene>
<dbReference type="RefSeq" id="WP_188949450.1">
    <property type="nucleotide sequence ID" value="NZ_BMIB01000001.1"/>
</dbReference>
<dbReference type="Proteomes" id="UP000627292">
    <property type="component" value="Unassembled WGS sequence"/>
</dbReference>
<comment type="caution">
    <text evidence="1">The sequence shown here is derived from an EMBL/GenBank/DDBJ whole genome shotgun (WGS) entry which is preliminary data.</text>
</comment>
<dbReference type="EMBL" id="BMIB01000001">
    <property type="protein sequence ID" value="GGH56494.1"/>
    <property type="molecule type" value="Genomic_DNA"/>
</dbReference>
<dbReference type="AlphaFoldDB" id="A0A917ILT7"/>
<organism evidence="1 2">
    <name type="scientific">Filimonas zeae</name>
    <dbReference type="NCBI Taxonomy" id="1737353"/>
    <lineage>
        <taxon>Bacteria</taxon>
        <taxon>Pseudomonadati</taxon>
        <taxon>Bacteroidota</taxon>
        <taxon>Chitinophagia</taxon>
        <taxon>Chitinophagales</taxon>
        <taxon>Chitinophagaceae</taxon>
        <taxon>Filimonas</taxon>
    </lineage>
</organism>
<evidence type="ECO:0008006" key="3">
    <source>
        <dbReference type="Google" id="ProtNLM"/>
    </source>
</evidence>
<evidence type="ECO:0000313" key="2">
    <source>
        <dbReference type="Proteomes" id="UP000627292"/>
    </source>
</evidence>
<reference evidence="1" key="1">
    <citation type="journal article" date="2014" name="Int. J. Syst. Evol. Microbiol.">
        <title>Complete genome sequence of Corynebacterium casei LMG S-19264T (=DSM 44701T), isolated from a smear-ripened cheese.</title>
        <authorList>
            <consortium name="US DOE Joint Genome Institute (JGI-PGF)"/>
            <person name="Walter F."/>
            <person name="Albersmeier A."/>
            <person name="Kalinowski J."/>
            <person name="Ruckert C."/>
        </authorList>
    </citation>
    <scope>NUCLEOTIDE SEQUENCE</scope>
    <source>
        <strain evidence="1">CGMCC 1.15290</strain>
    </source>
</reference>
<name>A0A917ILT7_9BACT</name>
<accession>A0A917ILT7</accession>
<reference evidence="1" key="2">
    <citation type="submission" date="2020-09" db="EMBL/GenBank/DDBJ databases">
        <authorList>
            <person name="Sun Q."/>
            <person name="Zhou Y."/>
        </authorList>
    </citation>
    <scope>NUCLEOTIDE SEQUENCE</scope>
    <source>
        <strain evidence="1">CGMCC 1.15290</strain>
    </source>
</reference>
<keyword evidence="2" id="KW-1185">Reference proteome</keyword>